<name>A0A1H7ZH47_9SPHI</name>
<gene>
    <name evidence="1" type="ORF">SAMN05192574_10140</name>
</gene>
<organism evidence="1 2">
    <name type="scientific">Mucilaginibacter gossypiicola</name>
    <dbReference type="NCBI Taxonomy" id="551995"/>
    <lineage>
        <taxon>Bacteria</taxon>
        <taxon>Pseudomonadati</taxon>
        <taxon>Bacteroidota</taxon>
        <taxon>Sphingobacteriia</taxon>
        <taxon>Sphingobacteriales</taxon>
        <taxon>Sphingobacteriaceae</taxon>
        <taxon>Mucilaginibacter</taxon>
    </lineage>
</organism>
<sequence length="81" mass="10069">MNFYFLENDDSQERRHLFVCLYPDIFSFRYIFTIFDKFRNKKHIFSVKQEQLITFLRKTTEYTTTNNYFTAKSIIFLEILK</sequence>
<reference evidence="2" key="1">
    <citation type="submission" date="2016-10" db="EMBL/GenBank/DDBJ databases">
        <authorList>
            <person name="Varghese N."/>
            <person name="Submissions S."/>
        </authorList>
    </citation>
    <scope>NUCLEOTIDE SEQUENCE [LARGE SCALE GENOMIC DNA]</scope>
    <source>
        <strain evidence="2">Gh-48</strain>
    </source>
</reference>
<dbReference type="EMBL" id="FOCL01000001">
    <property type="protein sequence ID" value="SEM57593.1"/>
    <property type="molecule type" value="Genomic_DNA"/>
</dbReference>
<dbReference type="STRING" id="551995.SAMN05192574_10140"/>
<keyword evidence="2" id="KW-1185">Reference proteome</keyword>
<protein>
    <submittedName>
        <fullName evidence="1">Uncharacterized protein</fullName>
    </submittedName>
</protein>
<dbReference type="AlphaFoldDB" id="A0A1H7ZH47"/>
<accession>A0A1H7ZH47</accession>
<evidence type="ECO:0000313" key="2">
    <source>
        <dbReference type="Proteomes" id="UP000198942"/>
    </source>
</evidence>
<evidence type="ECO:0000313" key="1">
    <source>
        <dbReference type="EMBL" id="SEM57593.1"/>
    </source>
</evidence>
<proteinExistence type="predicted"/>
<dbReference type="Proteomes" id="UP000198942">
    <property type="component" value="Unassembled WGS sequence"/>
</dbReference>